<reference evidence="1" key="2">
    <citation type="submission" date="2020-09" db="EMBL/GenBank/DDBJ databases">
        <authorList>
            <person name="Sun Q."/>
            <person name="Kim S."/>
        </authorList>
    </citation>
    <scope>NUCLEOTIDE SEQUENCE</scope>
    <source>
        <strain evidence="1">KCTC 42590</strain>
    </source>
</reference>
<proteinExistence type="predicted"/>
<dbReference type="Proteomes" id="UP000630923">
    <property type="component" value="Unassembled WGS sequence"/>
</dbReference>
<dbReference type="InterPro" id="IPR008023">
    <property type="entry name" value="DUF748"/>
</dbReference>
<name>A0A919AN01_9PROT</name>
<dbReference type="Pfam" id="PF05359">
    <property type="entry name" value="DUF748"/>
    <property type="match status" value="1"/>
</dbReference>
<evidence type="ECO:0000313" key="2">
    <source>
        <dbReference type="Proteomes" id="UP000630923"/>
    </source>
</evidence>
<evidence type="ECO:0008006" key="3">
    <source>
        <dbReference type="Google" id="ProtNLM"/>
    </source>
</evidence>
<dbReference type="EMBL" id="BNCI01000001">
    <property type="protein sequence ID" value="GHF17023.1"/>
    <property type="molecule type" value="Genomic_DNA"/>
</dbReference>
<dbReference type="AlphaFoldDB" id="A0A919AN01"/>
<organism evidence="1 2">
    <name type="scientific">Kordiimonas sediminis</name>
    <dbReference type="NCBI Taxonomy" id="1735581"/>
    <lineage>
        <taxon>Bacteria</taxon>
        <taxon>Pseudomonadati</taxon>
        <taxon>Pseudomonadota</taxon>
        <taxon>Alphaproteobacteria</taxon>
        <taxon>Kordiimonadales</taxon>
        <taxon>Kordiimonadaceae</taxon>
        <taxon>Kordiimonas</taxon>
    </lineage>
</organism>
<sequence length="243" mass="26066">MKRVLIILIAGIILTGVLVYYQFGSIVKNGTETYGPEILKVDVSLESVSLSPFSGETSLKGLALGQPEGFGDSKMMSLGAFQMKVQPKSLLTDHIIIDSLVISEPALAVIVRGKKNNFQTFSAGLMPSESTASEPSAITLTIKELKVVGPVASLDVDSVVKVQKDVQLQDFTLTNLGTDEQGLAPSEIARHIMDMLKPQIAEALIKAQAGDKIKDLLKGQEDNLKKGLTGLLKGKEKESETNN</sequence>
<accession>A0A919AN01</accession>
<gene>
    <name evidence="1" type="ORF">GCM10017044_09220</name>
</gene>
<evidence type="ECO:0000313" key="1">
    <source>
        <dbReference type="EMBL" id="GHF17023.1"/>
    </source>
</evidence>
<comment type="caution">
    <text evidence="1">The sequence shown here is derived from an EMBL/GenBank/DDBJ whole genome shotgun (WGS) entry which is preliminary data.</text>
</comment>
<reference evidence="1" key="1">
    <citation type="journal article" date="2014" name="Int. J. Syst. Evol. Microbiol.">
        <title>Complete genome sequence of Corynebacterium casei LMG S-19264T (=DSM 44701T), isolated from a smear-ripened cheese.</title>
        <authorList>
            <consortium name="US DOE Joint Genome Institute (JGI-PGF)"/>
            <person name="Walter F."/>
            <person name="Albersmeier A."/>
            <person name="Kalinowski J."/>
            <person name="Ruckert C."/>
        </authorList>
    </citation>
    <scope>NUCLEOTIDE SEQUENCE</scope>
    <source>
        <strain evidence="1">KCTC 42590</strain>
    </source>
</reference>
<dbReference type="RefSeq" id="WP_191250366.1">
    <property type="nucleotide sequence ID" value="NZ_BNCI01000001.1"/>
</dbReference>
<keyword evidence="2" id="KW-1185">Reference proteome</keyword>
<protein>
    <recommendedName>
        <fullName evidence="3">AsmA domain-containing protein</fullName>
    </recommendedName>
</protein>